<dbReference type="RefSeq" id="WP_344955089.1">
    <property type="nucleotide sequence ID" value="NZ_BAAAZG010000048.1"/>
</dbReference>
<keyword evidence="3" id="KW-1185">Reference proteome</keyword>
<dbReference type="PANTHER" id="PTHR43546">
    <property type="entry name" value="UPF0173 METAL-DEPENDENT HYDROLASE MJ1163-RELATED"/>
    <property type="match status" value="1"/>
</dbReference>
<dbReference type="Pfam" id="PF12706">
    <property type="entry name" value="Lactamase_B_2"/>
    <property type="match status" value="1"/>
</dbReference>
<dbReference type="SUPFAM" id="SSF56281">
    <property type="entry name" value="Metallo-hydrolase/oxidoreductase"/>
    <property type="match status" value="1"/>
</dbReference>
<sequence length="276" mass="30658">MTGDTAGARPGNSVTFVGNATTIIRCGGFTLLTDPNFLRRGERAHLGYGITTTRLRDPALTVDELPDLDGVVLSHLHEDHWDRVAERNLERNLPILTTGAAARTLRARGFGQAIGLRTWQPHELVKGDRMVRVTAMPGRHAPGQLRRLLPPVMGSLLEFGPRGGPPDLRLYISGDTLMYDGIAEIGRRYPDIDVGIVHLGGTRLMGLLTVTMDGRQGAEWLETVRCATAIPVHYDDYTVMKSPLSDFEREVERRGLEGRVRYLRRGEQFQLVPAHH</sequence>
<gene>
    <name evidence="2" type="ORF">GCM10022214_64090</name>
</gene>
<reference evidence="3" key="1">
    <citation type="journal article" date="2019" name="Int. J. Syst. Evol. Microbiol.">
        <title>The Global Catalogue of Microorganisms (GCM) 10K type strain sequencing project: providing services to taxonomists for standard genome sequencing and annotation.</title>
        <authorList>
            <consortium name="The Broad Institute Genomics Platform"/>
            <consortium name="The Broad Institute Genome Sequencing Center for Infectious Disease"/>
            <person name="Wu L."/>
            <person name="Ma J."/>
        </authorList>
    </citation>
    <scope>NUCLEOTIDE SEQUENCE [LARGE SCALE GENOMIC DNA]</scope>
    <source>
        <strain evidence="3">JCM 16702</strain>
    </source>
</reference>
<dbReference type="InterPro" id="IPR001279">
    <property type="entry name" value="Metallo-B-lactamas"/>
</dbReference>
<evidence type="ECO:0000259" key="1">
    <source>
        <dbReference type="Pfam" id="PF12706"/>
    </source>
</evidence>
<evidence type="ECO:0000313" key="2">
    <source>
        <dbReference type="EMBL" id="GAA4093300.1"/>
    </source>
</evidence>
<accession>A0ABP7WNW0</accession>
<dbReference type="PANTHER" id="PTHR43546:SF7">
    <property type="entry name" value="METALLO-BETA-LACTAMASE DOMAIN-CONTAINING PROTEIN"/>
    <property type="match status" value="1"/>
</dbReference>
<name>A0ABP7WNW0_9ACTN</name>
<feature type="domain" description="Metallo-beta-lactamase" evidence="1">
    <location>
        <begin position="53"/>
        <end position="234"/>
    </location>
</feature>
<dbReference type="InterPro" id="IPR036866">
    <property type="entry name" value="RibonucZ/Hydroxyglut_hydro"/>
</dbReference>
<dbReference type="InterPro" id="IPR050114">
    <property type="entry name" value="UPF0173_UPF0282_UlaG_hydrolase"/>
</dbReference>
<dbReference type="Proteomes" id="UP001500683">
    <property type="component" value="Unassembled WGS sequence"/>
</dbReference>
<dbReference type="Gene3D" id="3.60.15.10">
    <property type="entry name" value="Ribonuclease Z/Hydroxyacylglutathione hydrolase-like"/>
    <property type="match status" value="1"/>
</dbReference>
<comment type="caution">
    <text evidence="2">The sequence shown here is derived from an EMBL/GenBank/DDBJ whole genome shotgun (WGS) entry which is preliminary data.</text>
</comment>
<dbReference type="EMBL" id="BAAAZG010000048">
    <property type="protein sequence ID" value="GAA4093300.1"/>
    <property type="molecule type" value="Genomic_DNA"/>
</dbReference>
<evidence type="ECO:0000313" key="3">
    <source>
        <dbReference type="Proteomes" id="UP001500683"/>
    </source>
</evidence>
<organism evidence="2 3">
    <name type="scientific">Actinomadura miaoliensis</name>
    <dbReference type="NCBI Taxonomy" id="430685"/>
    <lineage>
        <taxon>Bacteria</taxon>
        <taxon>Bacillati</taxon>
        <taxon>Actinomycetota</taxon>
        <taxon>Actinomycetes</taxon>
        <taxon>Streptosporangiales</taxon>
        <taxon>Thermomonosporaceae</taxon>
        <taxon>Actinomadura</taxon>
    </lineage>
</organism>
<protein>
    <submittedName>
        <fullName evidence="2">MBL fold metallo-hydrolase</fullName>
    </submittedName>
</protein>
<proteinExistence type="predicted"/>